<protein>
    <submittedName>
        <fullName evidence="1">Uncharacterized protein</fullName>
    </submittedName>
</protein>
<dbReference type="Proteomes" id="UP001595851">
    <property type="component" value="Unassembled WGS sequence"/>
</dbReference>
<sequence>MGSDLRGLAAGENAVHSAEFIVSSARLGELRECSALLRRTRMRSEEIVDEARALLAEAERSGDDDRVHELREQYEKARSLYGQVLTAYVTLNDKIAGERQEIFRTQLRRERPPGLSGVA</sequence>
<evidence type="ECO:0000313" key="1">
    <source>
        <dbReference type="EMBL" id="MFC4013355.1"/>
    </source>
</evidence>
<organism evidence="1 2">
    <name type="scientific">Nonomuraea purpurea</name>
    <dbReference type="NCBI Taxonomy" id="1849276"/>
    <lineage>
        <taxon>Bacteria</taxon>
        <taxon>Bacillati</taxon>
        <taxon>Actinomycetota</taxon>
        <taxon>Actinomycetes</taxon>
        <taxon>Streptosporangiales</taxon>
        <taxon>Streptosporangiaceae</taxon>
        <taxon>Nonomuraea</taxon>
    </lineage>
</organism>
<reference evidence="2" key="1">
    <citation type="journal article" date="2019" name="Int. J. Syst. Evol. Microbiol.">
        <title>The Global Catalogue of Microorganisms (GCM) 10K type strain sequencing project: providing services to taxonomists for standard genome sequencing and annotation.</title>
        <authorList>
            <consortium name="The Broad Institute Genomics Platform"/>
            <consortium name="The Broad Institute Genome Sequencing Center for Infectious Disease"/>
            <person name="Wu L."/>
            <person name="Ma J."/>
        </authorList>
    </citation>
    <scope>NUCLEOTIDE SEQUENCE [LARGE SCALE GENOMIC DNA]</scope>
    <source>
        <strain evidence="2">TBRC 1276</strain>
    </source>
</reference>
<name>A0ABV8GHD8_9ACTN</name>
<comment type="caution">
    <text evidence="1">The sequence shown here is derived from an EMBL/GenBank/DDBJ whole genome shotgun (WGS) entry which is preliminary data.</text>
</comment>
<gene>
    <name evidence="1" type="ORF">ACFOY2_39435</name>
</gene>
<dbReference type="EMBL" id="JBHSBI010000027">
    <property type="protein sequence ID" value="MFC4013355.1"/>
    <property type="molecule type" value="Genomic_DNA"/>
</dbReference>
<accession>A0ABV8GHD8</accession>
<proteinExistence type="predicted"/>
<evidence type="ECO:0000313" key="2">
    <source>
        <dbReference type="Proteomes" id="UP001595851"/>
    </source>
</evidence>
<dbReference type="RefSeq" id="WP_379533224.1">
    <property type="nucleotide sequence ID" value="NZ_JBHSBI010000027.1"/>
</dbReference>
<keyword evidence="2" id="KW-1185">Reference proteome</keyword>